<dbReference type="Proteomes" id="UP000545774">
    <property type="component" value="Unassembled WGS sequence"/>
</dbReference>
<accession>A0ACA9AT82</accession>
<evidence type="ECO:0000313" key="2">
    <source>
        <dbReference type="Proteomes" id="UP000545774"/>
    </source>
</evidence>
<evidence type="ECO:0000313" key="1">
    <source>
        <dbReference type="EMBL" id="CAD0300239.1"/>
    </source>
</evidence>
<comment type="caution">
    <text evidence="1">The sequence shown here is derived from an EMBL/GenBank/DDBJ whole genome shotgun (WGS) entry which is preliminary data.</text>
</comment>
<proteinExistence type="predicted"/>
<dbReference type="EMBL" id="CAJDKB010000002">
    <property type="protein sequence ID" value="CAD0300239.1"/>
    <property type="molecule type" value="Genomic_DNA"/>
</dbReference>
<name>A0ACA9AT82_9CAUD</name>
<reference evidence="1" key="1">
    <citation type="submission" date="2020-07" db="EMBL/GenBank/DDBJ databases">
        <authorList>
            <person name="Ladero V."/>
        </authorList>
    </citation>
    <scope>NUCLEOTIDE SEQUENCE</scope>
</reference>
<keyword evidence="2" id="KW-1185">Reference proteome</keyword>
<protein>
    <submittedName>
        <fullName evidence="1">Uncharacterized protein</fullName>
    </submittedName>
</protein>
<organism evidence="1 2">
    <name type="scientific">Enterococcus phage vB_EhiS_268</name>
    <dbReference type="NCBI Taxonomy" id="2736817"/>
    <lineage>
        <taxon>Viruses</taxon>
        <taxon>Duplodnaviria</taxon>
        <taxon>Heunggongvirae</taxon>
        <taxon>Uroviricota</taxon>
        <taxon>Caudoviricetes</taxon>
        <taxon>Delfunavirus</taxon>
        <taxon>Delfunavirus v268</taxon>
    </lineage>
</organism>
<sequence>MFTITVTKYNGGNGITEEEYNHIEKYKITDDYLILDADRIKTHIQKNQVLEFEVYYE</sequence>